<dbReference type="InterPro" id="IPR009050">
    <property type="entry name" value="Globin-like_sf"/>
</dbReference>
<proteinExistence type="predicted"/>
<gene>
    <name evidence="1" type="ORF">ACFSKO_06945</name>
</gene>
<dbReference type="Proteomes" id="UP001597294">
    <property type="component" value="Unassembled WGS sequence"/>
</dbReference>
<evidence type="ECO:0000313" key="2">
    <source>
        <dbReference type="Proteomes" id="UP001597294"/>
    </source>
</evidence>
<comment type="caution">
    <text evidence="1">The sequence shown here is derived from an EMBL/GenBank/DDBJ whole genome shotgun (WGS) entry which is preliminary data.</text>
</comment>
<accession>A0ABW5BKC9</accession>
<sequence length="135" mass="16004">MNMPFDTITDQNIHTMVHTFYGKIRKDELLKDVFNNTIGDNWDPHLETMCRFWSSVLLTSGQYKGNPMIAHMKIKGIERHFFERWLELFLETNKELFQSDISAEIQIKAERIAQSLMLGMFYRPENITSKNSKNR</sequence>
<dbReference type="InterPro" id="IPR012292">
    <property type="entry name" value="Globin/Proto"/>
</dbReference>
<dbReference type="RefSeq" id="WP_380249847.1">
    <property type="nucleotide sequence ID" value="NZ_JBHUII010000003.1"/>
</dbReference>
<dbReference type="EMBL" id="JBHUII010000003">
    <property type="protein sequence ID" value="MFD2205338.1"/>
    <property type="molecule type" value="Genomic_DNA"/>
</dbReference>
<dbReference type="CDD" id="cd08916">
    <property type="entry name" value="TrHb3_P"/>
    <property type="match status" value="1"/>
</dbReference>
<keyword evidence="2" id="KW-1185">Reference proteome</keyword>
<protein>
    <submittedName>
        <fullName evidence="1">Group III truncated hemoglobin</fullName>
    </submittedName>
</protein>
<name>A0ABW5BKC9_9PROT</name>
<dbReference type="SUPFAM" id="SSF46458">
    <property type="entry name" value="Globin-like"/>
    <property type="match status" value="1"/>
</dbReference>
<reference evidence="2" key="1">
    <citation type="journal article" date="2019" name="Int. J. Syst. Evol. Microbiol.">
        <title>The Global Catalogue of Microorganisms (GCM) 10K type strain sequencing project: providing services to taxonomists for standard genome sequencing and annotation.</title>
        <authorList>
            <consortium name="The Broad Institute Genomics Platform"/>
            <consortium name="The Broad Institute Genome Sequencing Center for Infectious Disease"/>
            <person name="Wu L."/>
            <person name="Ma J."/>
        </authorList>
    </citation>
    <scope>NUCLEOTIDE SEQUENCE [LARGE SCALE GENOMIC DNA]</scope>
    <source>
        <strain evidence="2">CGMCC 4.7192</strain>
    </source>
</reference>
<dbReference type="Gene3D" id="1.10.490.10">
    <property type="entry name" value="Globins"/>
    <property type="match status" value="1"/>
</dbReference>
<evidence type="ECO:0000313" key="1">
    <source>
        <dbReference type="EMBL" id="MFD2205338.1"/>
    </source>
</evidence>
<organism evidence="1 2">
    <name type="scientific">Kiloniella antarctica</name>
    <dbReference type="NCBI Taxonomy" id="1550907"/>
    <lineage>
        <taxon>Bacteria</taxon>
        <taxon>Pseudomonadati</taxon>
        <taxon>Pseudomonadota</taxon>
        <taxon>Alphaproteobacteria</taxon>
        <taxon>Rhodospirillales</taxon>
        <taxon>Kiloniellaceae</taxon>
        <taxon>Kiloniella</taxon>
    </lineage>
</organism>